<dbReference type="InterPro" id="IPR051317">
    <property type="entry name" value="Gfo/Idh/MocA_oxidoreduct"/>
</dbReference>
<evidence type="ECO:0000256" key="1">
    <source>
        <dbReference type="ARBA" id="ARBA00010928"/>
    </source>
</evidence>
<organism evidence="4 5">
    <name type="scientific">Paenibacillus hemerocallicola</name>
    <dbReference type="NCBI Taxonomy" id="1172614"/>
    <lineage>
        <taxon>Bacteria</taxon>
        <taxon>Bacillati</taxon>
        <taxon>Bacillota</taxon>
        <taxon>Bacilli</taxon>
        <taxon>Bacillales</taxon>
        <taxon>Paenibacillaceae</taxon>
        <taxon>Paenibacillus</taxon>
    </lineage>
</organism>
<dbReference type="PANTHER" id="PTHR43708:SF5">
    <property type="entry name" value="CONSERVED EXPRESSED OXIDOREDUCTASE (EUROFUNG)-RELATED"/>
    <property type="match status" value="1"/>
</dbReference>
<dbReference type="RefSeq" id="WP_139606263.1">
    <property type="nucleotide sequence ID" value="NZ_VDCQ01000063.1"/>
</dbReference>
<dbReference type="SUPFAM" id="SSF51735">
    <property type="entry name" value="NAD(P)-binding Rossmann-fold domains"/>
    <property type="match status" value="1"/>
</dbReference>
<evidence type="ECO:0000313" key="5">
    <source>
        <dbReference type="Proteomes" id="UP000307943"/>
    </source>
</evidence>
<comment type="caution">
    <text evidence="4">The sequence shown here is derived from an EMBL/GenBank/DDBJ whole genome shotgun (WGS) entry which is preliminary data.</text>
</comment>
<dbReference type="AlphaFoldDB" id="A0A5C4SZN5"/>
<comment type="similarity">
    <text evidence="1">Belongs to the Gfo/Idh/MocA family.</text>
</comment>
<dbReference type="PANTHER" id="PTHR43708">
    <property type="entry name" value="CONSERVED EXPRESSED OXIDOREDUCTASE (EUROFUNG)"/>
    <property type="match status" value="1"/>
</dbReference>
<sequence length="304" mass="33096">MEARKSLKLGLIGLDTSHVVVFSELLNRTEHPYHIPGGSISVAYPGGSPDMHISISRVEGYTNELREKFGVTIADSPEAVAEQCDAVLLTSVDGRAHLEQFRHIAPYGKPTFIDKPFATSSADAREIIRLAERYRIPMMSSSSLRFAAGLKDALDAATPEEGTLLGADCIGPATLEPLMPGLFCYGIHAVEMLYTIMGSGCSRVTTRSNADYDLAVGEWGDGRIGTVRGNRKGYYFAAVIHREKGARYADVSAHPKPYFAGLLEAIVEMFHTGVPTIKAKESLEIVRFIEASNESAETGRTVWL</sequence>
<dbReference type="EMBL" id="VDCQ01000063">
    <property type="protein sequence ID" value="TNJ62234.1"/>
    <property type="molecule type" value="Genomic_DNA"/>
</dbReference>
<dbReference type="Gene3D" id="3.30.360.10">
    <property type="entry name" value="Dihydrodipicolinate Reductase, domain 2"/>
    <property type="match status" value="1"/>
</dbReference>
<keyword evidence="2" id="KW-0560">Oxidoreductase</keyword>
<dbReference type="Gene3D" id="3.40.50.720">
    <property type="entry name" value="NAD(P)-binding Rossmann-like Domain"/>
    <property type="match status" value="1"/>
</dbReference>
<accession>A0A5C4SZN5</accession>
<dbReference type="InterPro" id="IPR036291">
    <property type="entry name" value="NAD(P)-bd_dom_sf"/>
</dbReference>
<proteinExistence type="inferred from homology"/>
<feature type="domain" description="Gfo/Idh/MocA-like oxidoreductase N-terminal" evidence="3">
    <location>
        <begin position="63"/>
        <end position="134"/>
    </location>
</feature>
<dbReference type="InterPro" id="IPR000683">
    <property type="entry name" value="Gfo/Idh/MocA-like_OxRdtase_N"/>
</dbReference>
<keyword evidence="5" id="KW-1185">Reference proteome</keyword>
<protein>
    <submittedName>
        <fullName evidence="4">Gfo/Idh/MocA family oxidoreductase</fullName>
    </submittedName>
</protein>
<reference evidence="4 5" key="1">
    <citation type="submission" date="2019-05" db="EMBL/GenBank/DDBJ databases">
        <title>We sequenced the genome of Paenibacillus hemerocallicola KCTC 33185 for further insight into its adaptation and study the phylogeny of Paenibacillus.</title>
        <authorList>
            <person name="Narsing Rao M.P."/>
        </authorList>
    </citation>
    <scope>NUCLEOTIDE SEQUENCE [LARGE SCALE GENOMIC DNA]</scope>
    <source>
        <strain evidence="4 5">KCTC 33185</strain>
    </source>
</reference>
<gene>
    <name evidence="4" type="ORF">FE784_31600</name>
</gene>
<dbReference type="GO" id="GO:0016491">
    <property type="term" value="F:oxidoreductase activity"/>
    <property type="evidence" value="ECO:0007669"/>
    <property type="project" value="UniProtKB-KW"/>
</dbReference>
<dbReference type="Pfam" id="PF01408">
    <property type="entry name" value="GFO_IDH_MocA"/>
    <property type="match status" value="1"/>
</dbReference>
<dbReference type="OrthoDB" id="128220at2"/>
<dbReference type="GO" id="GO:0000166">
    <property type="term" value="F:nucleotide binding"/>
    <property type="evidence" value="ECO:0007669"/>
    <property type="project" value="InterPro"/>
</dbReference>
<dbReference type="Proteomes" id="UP000307943">
    <property type="component" value="Unassembled WGS sequence"/>
</dbReference>
<name>A0A5C4SZN5_9BACL</name>
<evidence type="ECO:0000259" key="3">
    <source>
        <dbReference type="Pfam" id="PF01408"/>
    </source>
</evidence>
<evidence type="ECO:0000313" key="4">
    <source>
        <dbReference type="EMBL" id="TNJ62234.1"/>
    </source>
</evidence>
<evidence type="ECO:0000256" key="2">
    <source>
        <dbReference type="ARBA" id="ARBA00023002"/>
    </source>
</evidence>